<dbReference type="PRINTS" id="PR00619">
    <property type="entry name" value="GATAZNFINGER"/>
</dbReference>
<evidence type="ECO:0000256" key="3">
    <source>
        <dbReference type="ARBA" id="ARBA00022771"/>
    </source>
</evidence>
<evidence type="ECO:0000313" key="11">
    <source>
        <dbReference type="Proteomes" id="UP001652620"/>
    </source>
</evidence>
<dbReference type="PANTHER" id="PTHR10071:SF281">
    <property type="entry name" value="BOX A-BINDING FACTOR-RELATED"/>
    <property type="match status" value="1"/>
</dbReference>
<dbReference type="InterPro" id="IPR000679">
    <property type="entry name" value="Znf_GATA"/>
</dbReference>
<feature type="domain" description="GATA-type" evidence="10">
    <location>
        <begin position="579"/>
        <end position="632"/>
    </location>
</feature>
<gene>
    <name evidence="12 13 14" type="primary">LOC105231100</name>
</gene>
<feature type="region of interest" description="Disordered" evidence="9">
    <location>
        <begin position="133"/>
        <end position="186"/>
    </location>
</feature>
<evidence type="ECO:0000256" key="6">
    <source>
        <dbReference type="ARBA" id="ARBA00023163"/>
    </source>
</evidence>
<dbReference type="RefSeq" id="XP_049303201.1">
    <property type="nucleotide sequence ID" value="XM_049447244.1"/>
</dbReference>
<keyword evidence="4" id="KW-0862">Zinc</keyword>
<keyword evidence="6" id="KW-0804">Transcription</keyword>
<keyword evidence="2" id="KW-0479">Metal-binding</keyword>
<dbReference type="Gene3D" id="3.30.50.10">
    <property type="entry name" value="Erythroid Transcription Factor GATA-1, subunit A"/>
    <property type="match status" value="2"/>
</dbReference>
<keyword evidence="5" id="KW-0805">Transcription regulation</keyword>
<feature type="domain" description="GATA-type" evidence="10">
    <location>
        <begin position="519"/>
        <end position="574"/>
    </location>
</feature>
<feature type="compositionally biased region" description="Basic residues" evidence="9">
    <location>
        <begin position="487"/>
        <end position="504"/>
    </location>
</feature>
<comment type="subcellular location">
    <subcellularLocation>
        <location evidence="1">Nucleus</location>
    </subcellularLocation>
</comment>
<accession>A0ABM3J1U6</accession>
<dbReference type="GeneID" id="105231100"/>
<feature type="compositionally biased region" description="Gly residues" evidence="9">
    <location>
        <begin position="443"/>
        <end position="479"/>
    </location>
</feature>
<dbReference type="SUPFAM" id="SSF57716">
    <property type="entry name" value="Glucocorticoid receptor-like (DNA-binding domain)"/>
    <property type="match status" value="2"/>
</dbReference>
<dbReference type="Pfam" id="PF00320">
    <property type="entry name" value="GATA"/>
    <property type="match status" value="2"/>
</dbReference>
<sequence length="750" mass="75799">MDMTSTAEAAARSWYDNPRLGSSPQANGLGGAGAGLGHHALTAAGSTAMGGGAGLGGGGGGGGGGGLGGLDTTDMSAFYALESNGHHRRYYPSYHQHTSRMPSSHTSPQVCRPHFHPPLGSWLTSEHKSFAPASPWGSPFACPQDPQVDHKVGQIGQSHQTTAGQHSFPFPPTPPKDSTPDSVQTGPSEYQAVVNAFMHQAQSTGTTSIADTSCALDIKPAIQNGLGSLTHNGSQQSSAAPKQREGTNNNNNNNTNNNNNNTASSSHNNNNGSSNNNSNANNNNNNNNNSASSANNSSHNVHAHSSSANTISALNGSSLFDGTAQAHYANSLGNSSSSSGLGVGLGGNGLTANSSLGSAGSSASAMGGYDGTYASYAAHHHLANTSAAVAHHQAAAAAAAGMFQSSSMAAAAAARHSMSGGHHTHHHMMGGGASAGVSSGLGQSHGGIGGGGASGMSGGGGSSGGGSLGLGGLSGGSLGGNMSASHGHGHGHGHSHHTHGHAHSHSQDVKPARTKPRTSAEGRECVNCGATSTPLWRRDGTGHYLCNACGLYYKMNGQNRPLIKPKRRLTLQSLQSAAKRAGTSCANCKTTTTTLWRRNASGEPVCNACGLYYKLHNVNRPLTMKKEGIQTRNRKLSSKSKKKKGLGGPCLPIGSHLGMGDFKPLDPSKGFGGGFPASMAQHGHLSSGLHPAHAHMHGGWYTGGMGALGASGGLQSGFSTAGSLGGGVVPHSQPYHLGLGSMGTWRTDYT</sequence>
<dbReference type="PROSITE" id="PS00344">
    <property type="entry name" value="GATA_ZN_FINGER_1"/>
    <property type="match status" value="2"/>
</dbReference>
<dbReference type="InterPro" id="IPR013088">
    <property type="entry name" value="Znf_NHR/GATA"/>
</dbReference>
<dbReference type="PROSITE" id="PS50114">
    <property type="entry name" value="GATA_ZN_FINGER_2"/>
    <property type="match status" value="2"/>
</dbReference>
<evidence type="ECO:0000256" key="2">
    <source>
        <dbReference type="ARBA" id="ARBA00022723"/>
    </source>
</evidence>
<reference evidence="11 12" key="1">
    <citation type="submission" date="2025-05" db="UniProtKB">
        <authorList>
            <consortium name="RefSeq"/>
        </authorList>
    </citation>
    <scope>NUCLEOTIDE SEQUENCE [LARGE SCALE GENOMIC DNA]</scope>
    <source>
        <tissue evidence="12 13">Adult</tissue>
    </source>
</reference>
<evidence type="ECO:0000259" key="10">
    <source>
        <dbReference type="PROSITE" id="PS50114"/>
    </source>
</evidence>
<dbReference type="PANTHER" id="PTHR10071">
    <property type="entry name" value="TRANSCRIPTION FACTOR GATA FAMILY MEMBER"/>
    <property type="match status" value="1"/>
</dbReference>
<evidence type="ECO:0000313" key="13">
    <source>
        <dbReference type="RefSeq" id="XP_049303202.1"/>
    </source>
</evidence>
<dbReference type="InterPro" id="IPR039355">
    <property type="entry name" value="Transcription_factor_GATA"/>
</dbReference>
<dbReference type="SMART" id="SM00401">
    <property type="entry name" value="ZnF_GATA"/>
    <property type="match status" value="2"/>
</dbReference>
<keyword evidence="11" id="KW-1185">Reference proteome</keyword>
<evidence type="ECO:0000256" key="8">
    <source>
        <dbReference type="PROSITE-ProRule" id="PRU00094"/>
    </source>
</evidence>
<protein>
    <submittedName>
        <fullName evidence="12 13">GATA-binding factor C isoform X1</fullName>
    </submittedName>
</protein>
<feature type="region of interest" description="Disordered" evidence="9">
    <location>
        <begin position="226"/>
        <end position="307"/>
    </location>
</feature>
<organism evidence="11 12">
    <name type="scientific">Bactrocera dorsalis</name>
    <name type="common">Oriental fruit fly</name>
    <name type="synonym">Dacus dorsalis</name>
    <dbReference type="NCBI Taxonomy" id="27457"/>
    <lineage>
        <taxon>Eukaryota</taxon>
        <taxon>Metazoa</taxon>
        <taxon>Ecdysozoa</taxon>
        <taxon>Arthropoda</taxon>
        <taxon>Hexapoda</taxon>
        <taxon>Insecta</taxon>
        <taxon>Pterygota</taxon>
        <taxon>Neoptera</taxon>
        <taxon>Endopterygota</taxon>
        <taxon>Diptera</taxon>
        <taxon>Brachycera</taxon>
        <taxon>Muscomorpha</taxon>
        <taxon>Tephritoidea</taxon>
        <taxon>Tephritidae</taxon>
        <taxon>Bactrocera</taxon>
        <taxon>Bactrocera</taxon>
    </lineage>
</organism>
<evidence type="ECO:0000256" key="4">
    <source>
        <dbReference type="ARBA" id="ARBA00022833"/>
    </source>
</evidence>
<feature type="compositionally biased region" description="Polar residues" evidence="9">
    <location>
        <begin position="226"/>
        <end position="240"/>
    </location>
</feature>
<evidence type="ECO:0000313" key="12">
    <source>
        <dbReference type="RefSeq" id="XP_049303201.1"/>
    </source>
</evidence>
<dbReference type="Proteomes" id="UP001652620">
    <property type="component" value="Chromosome 2"/>
</dbReference>
<feature type="compositionally biased region" description="Polar residues" evidence="9">
    <location>
        <begin position="155"/>
        <end position="165"/>
    </location>
</feature>
<name>A0ABM3J1U6_BACDO</name>
<feature type="region of interest" description="Disordered" evidence="9">
    <location>
        <begin position="414"/>
        <end position="521"/>
    </location>
</feature>
<dbReference type="RefSeq" id="XP_049303202.1">
    <property type="nucleotide sequence ID" value="XM_049447245.1"/>
</dbReference>
<evidence type="ECO:0000313" key="14">
    <source>
        <dbReference type="RefSeq" id="XP_049303203.1"/>
    </source>
</evidence>
<evidence type="ECO:0000256" key="1">
    <source>
        <dbReference type="ARBA" id="ARBA00004123"/>
    </source>
</evidence>
<evidence type="ECO:0000256" key="9">
    <source>
        <dbReference type="SAM" id="MobiDB-lite"/>
    </source>
</evidence>
<evidence type="ECO:0000256" key="7">
    <source>
        <dbReference type="ARBA" id="ARBA00023242"/>
    </source>
</evidence>
<dbReference type="RefSeq" id="XP_049303203.1">
    <property type="nucleotide sequence ID" value="XM_049447246.1"/>
</dbReference>
<dbReference type="CDD" id="cd00202">
    <property type="entry name" value="ZnF_GATA"/>
    <property type="match status" value="2"/>
</dbReference>
<feature type="compositionally biased region" description="Low complexity" evidence="9">
    <location>
        <begin position="247"/>
        <end position="307"/>
    </location>
</feature>
<evidence type="ECO:0000256" key="5">
    <source>
        <dbReference type="ARBA" id="ARBA00023015"/>
    </source>
</evidence>
<keyword evidence="3 8" id="KW-0863">Zinc-finger</keyword>
<proteinExistence type="predicted"/>
<keyword evidence="7" id="KW-0539">Nucleus</keyword>